<dbReference type="Pfam" id="PF02487">
    <property type="entry name" value="CLN3"/>
    <property type="match status" value="2"/>
</dbReference>
<feature type="transmembrane region" description="Helical" evidence="6">
    <location>
        <begin position="80"/>
        <end position="100"/>
    </location>
</feature>
<comment type="caution">
    <text evidence="6">Lacks conserved residue(s) required for the propagation of feature annotation.</text>
</comment>
<evidence type="ECO:0000256" key="5">
    <source>
        <dbReference type="ARBA" id="ARBA00023136"/>
    </source>
</evidence>
<dbReference type="Proteomes" id="UP001208570">
    <property type="component" value="Unassembled WGS sequence"/>
</dbReference>
<evidence type="ECO:0000256" key="2">
    <source>
        <dbReference type="ARBA" id="ARBA00022448"/>
    </source>
</evidence>
<comment type="similarity">
    <text evidence="6">Belongs to the battenin family.</text>
</comment>
<comment type="subcellular location">
    <subcellularLocation>
        <location evidence="1">Endomembrane system</location>
        <topology evidence="1">Multi-pass membrane protein</topology>
    </subcellularLocation>
    <subcellularLocation>
        <location evidence="6">Lysosome membrane</location>
        <topology evidence="6">Multi-pass membrane protein</topology>
    </subcellularLocation>
</comment>
<proteinExistence type="inferred from homology"/>
<keyword evidence="8" id="KW-1185">Reference proteome</keyword>
<dbReference type="AlphaFoldDB" id="A0AAD9MWX3"/>
<comment type="caution">
    <text evidence="7">The sequence shown here is derived from an EMBL/GenBank/DDBJ whole genome shotgun (WGS) entry which is preliminary data.</text>
</comment>
<keyword evidence="6" id="KW-0458">Lysosome</keyword>
<evidence type="ECO:0000256" key="4">
    <source>
        <dbReference type="ARBA" id="ARBA00022989"/>
    </source>
</evidence>
<protein>
    <recommendedName>
        <fullName evidence="6">Battenin</fullName>
    </recommendedName>
</protein>
<keyword evidence="3 6" id="KW-0812">Transmembrane</keyword>
<dbReference type="EMBL" id="JAODUP010000481">
    <property type="protein sequence ID" value="KAK2148807.1"/>
    <property type="molecule type" value="Genomic_DNA"/>
</dbReference>
<sequence>MEDADHHIQATPMMNCRNLVGFWLLGLCNNFAYVIMLSAAYDILKDNGPSHQNGTNASIIEPTVSPENNSDKLIPYCNKIGTGAILLADILPCLVIKLTAPWYIQSIPYGIRVMVVTVFAVVSFPVVAWSEFVWMSLLGVALTSASSGLGEITFLSLSTYYHNYFFILIQKTSFFKADRVKEEVKPLITEQNSNQINKLPLTKKFVLVRFELIYFENIWLSINQQYRWYQVLYQLGVLISRSSVNIVQIRPFWILSVLQFLNIGILVLQIFFRFIPSIWIIFVIILYEGLLGGATYVNAFYRISSEITPADYCEFSMGVASISDASGIAVAGAVAVPFHNFMCSL</sequence>
<feature type="transmembrane region" description="Helical" evidence="6">
    <location>
        <begin position="109"/>
        <end position="128"/>
    </location>
</feature>
<dbReference type="GO" id="GO:0012505">
    <property type="term" value="C:endomembrane system"/>
    <property type="evidence" value="ECO:0007669"/>
    <property type="project" value="UniProtKB-SubCell"/>
</dbReference>
<reference evidence="7" key="1">
    <citation type="journal article" date="2023" name="Mol. Biol. Evol.">
        <title>Third-Generation Sequencing Reveals the Adaptive Role of the Epigenome in Three Deep-Sea Polychaetes.</title>
        <authorList>
            <person name="Perez M."/>
            <person name="Aroh O."/>
            <person name="Sun Y."/>
            <person name="Lan Y."/>
            <person name="Juniper S.K."/>
            <person name="Young C.R."/>
            <person name="Angers B."/>
            <person name="Qian P.Y."/>
        </authorList>
    </citation>
    <scope>NUCLEOTIDE SEQUENCE</scope>
    <source>
        <strain evidence="7">P08H-3</strain>
    </source>
</reference>
<dbReference type="InterPro" id="IPR003492">
    <property type="entry name" value="Battenin_disease_Cln3"/>
</dbReference>
<dbReference type="PRINTS" id="PR01315">
    <property type="entry name" value="BATTENIN"/>
</dbReference>
<feature type="transmembrane region" description="Helical" evidence="6">
    <location>
        <begin position="134"/>
        <end position="161"/>
    </location>
</feature>
<dbReference type="PANTHER" id="PTHR10981:SF0">
    <property type="entry name" value="BATTENIN"/>
    <property type="match status" value="1"/>
</dbReference>
<evidence type="ECO:0000256" key="6">
    <source>
        <dbReference type="RuleBase" id="RU361113"/>
    </source>
</evidence>
<keyword evidence="4 6" id="KW-1133">Transmembrane helix</keyword>
<keyword evidence="5 6" id="KW-0472">Membrane</keyword>
<organism evidence="7 8">
    <name type="scientific">Paralvinella palmiformis</name>
    <dbReference type="NCBI Taxonomy" id="53620"/>
    <lineage>
        <taxon>Eukaryota</taxon>
        <taxon>Metazoa</taxon>
        <taxon>Spiralia</taxon>
        <taxon>Lophotrochozoa</taxon>
        <taxon>Annelida</taxon>
        <taxon>Polychaeta</taxon>
        <taxon>Sedentaria</taxon>
        <taxon>Canalipalpata</taxon>
        <taxon>Terebellida</taxon>
        <taxon>Terebelliformia</taxon>
        <taxon>Alvinellidae</taxon>
        <taxon>Paralvinella</taxon>
    </lineage>
</organism>
<gene>
    <name evidence="7" type="ORF">LSH36_481g00020</name>
</gene>
<evidence type="ECO:0000256" key="1">
    <source>
        <dbReference type="ARBA" id="ARBA00004127"/>
    </source>
</evidence>
<accession>A0AAD9MWX3</accession>
<evidence type="ECO:0000313" key="8">
    <source>
        <dbReference type="Proteomes" id="UP001208570"/>
    </source>
</evidence>
<keyword evidence="2" id="KW-0813">Transport</keyword>
<name>A0AAD9MWX3_9ANNE</name>
<evidence type="ECO:0000313" key="7">
    <source>
        <dbReference type="EMBL" id="KAK2148807.1"/>
    </source>
</evidence>
<feature type="transmembrane region" description="Helical" evidence="6">
    <location>
        <begin position="252"/>
        <end position="272"/>
    </location>
</feature>
<dbReference type="PANTHER" id="PTHR10981">
    <property type="entry name" value="BATTENIN"/>
    <property type="match status" value="1"/>
</dbReference>
<feature type="transmembrane region" description="Helical" evidence="6">
    <location>
        <begin position="278"/>
        <end position="297"/>
    </location>
</feature>
<dbReference type="PIRSF" id="PIRSF015974">
    <property type="entry name" value="CLN3_BTN1"/>
    <property type="match status" value="1"/>
</dbReference>
<dbReference type="GO" id="GO:0051453">
    <property type="term" value="P:regulation of intracellular pH"/>
    <property type="evidence" value="ECO:0007669"/>
    <property type="project" value="TreeGrafter"/>
</dbReference>
<dbReference type="InterPro" id="IPR018460">
    <property type="entry name" value="Battenin_disease_Cln3_subgr"/>
</dbReference>
<evidence type="ECO:0000256" key="3">
    <source>
        <dbReference type="ARBA" id="ARBA00022692"/>
    </source>
</evidence>
<feature type="transmembrane region" description="Helical" evidence="6">
    <location>
        <begin position="20"/>
        <end position="41"/>
    </location>
</feature>
<dbReference type="GO" id="GO:0005765">
    <property type="term" value="C:lysosomal membrane"/>
    <property type="evidence" value="ECO:0007669"/>
    <property type="project" value="UniProtKB-SubCell"/>
</dbReference>
<dbReference type="GO" id="GO:0007040">
    <property type="term" value="P:lysosome organization"/>
    <property type="evidence" value="ECO:0007669"/>
    <property type="project" value="TreeGrafter"/>
</dbReference>